<dbReference type="PANTHER" id="PTHR43757">
    <property type="entry name" value="AMINOMETHYLTRANSFERASE"/>
    <property type="match status" value="1"/>
</dbReference>
<dbReference type="RefSeq" id="WP_085801298.1">
    <property type="nucleotide sequence ID" value="NZ_FWXB01000013.1"/>
</dbReference>
<dbReference type="Proteomes" id="UP000193224">
    <property type="component" value="Unassembled WGS sequence"/>
</dbReference>
<dbReference type="InterPro" id="IPR028896">
    <property type="entry name" value="GcvT/YgfZ/DmdA"/>
</dbReference>
<organism evidence="6 7">
    <name type="scientific">Roseovarius aestuarii</name>
    <dbReference type="NCBI Taxonomy" id="475083"/>
    <lineage>
        <taxon>Bacteria</taxon>
        <taxon>Pseudomonadati</taxon>
        <taxon>Pseudomonadota</taxon>
        <taxon>Alphaproteobacteria</taxon>
        <taxon>Rhodobacterales</taxon>
        <taxon>Roseobacteraceae</taxon>
        <taxon>Roseovarius</taxon>
    </lineage>
</organism>
<sequence>MSARRLESGGRIDRTTPISFTWDDKSLSGFRGDTLASALMANNQRVLGRSFKYHRPRGIMSAGVEESGAIVTIGRGNRTDPNIKATMQELYDGLEARGQNAWPNVRRDIGAVSGLFSRFFSAGFYYKTFMGLPPFEWGRGTGLWMQYEKLIRKAAGMGAASREADPDCYDHAHGFCDVLVVGAGPAGLNAAVTAAEAGRDVLLVEQDFELGGDFLNQPGPEAETRRLSLIAAAEKAGVQIMTRTTAFGLYDNGTAGLLERVSDHLPAPAAHQPRQRFWTVRAGATILATGALERSVAFGNNDRPGVMTVSAARTYLNRYGILPGERIVVATNNDSAHVTSDELAMAGAQVVLADARSDVARRDRISVRSGVAPLQVLGGASVSGVKLAQHRDGAWRRAETESCDLLLVSGGWSPVVNLLSHRGAKPVWNAENACFLPGPTDEAVFAAGSAAGIWNVDACEASGIAVTKTAFGESATLPEPGGWQAPIKPLYEVRLPDTKPKAFVDPQHDVTSVDVRLAHQEGFVSVEHMKRYTTLGMATDQGKMGNIIGLALMAEALGKDIPEVGTTRFRPPYTPVAIGALAGRNVQGHFKPLRRTPLHDWKLKEGAIMTDAGLWHRPWYFARSGETITEAYIREATTVRETVGICDVSSLGKIAVQGPDAGEFLNRIYVNGFGKLAIGKARYGIMLRDDGMVMDDGTTWRLADNDFLMTTTTTNAGKVMVWLEELLQTRWPDLRVHVTSVSDQWGGAAVAGPQSRAVIADCLEGAAIISDEALPFMGVASARLKGDIPCLIARISFSGELAYEVYVPAGYGVAMMDLLWGAAEPVGGCLYGLEALGALRIEKGHVTGAELDGRMTLDDAGLGKMASSKKPFIGNVLRQRPELTRADRPQLVGIFPKDRSQAFNGGALLSVPGEDTGHGEGWVTAVTHSPALGHWIGLGYIVGGHAAWAGKPVIATDPVRKGDVEVEIVSPHMYDPKGERMYG</sequence>
<dbReference type="OrthoDB" id="5287468at2"/>
<keyword evidence="2" id="KW-0560">Oxidoreductase</keyword>
<keyword evidence="6" id="KW-0808">Transferase</keyword>
<proteinExistence type="inferred from homology"/>
<evidence type="ECO:0000259" key="4">
    <source>
        <dbReference type="Pfam" id="PF08669"/>
    </source>
</evidence>
<dbReference type="GO" id="GO:0004047">
    <property type="term" value="F:aminomethyltransferase activity"/>
    <property type="evidence" value="ECO:0007669"/>
    <property type="project" value="UniProtKB-EC"/>
</dbReference>
<evidence type="ECO:0000259" key="3">
    <source>
        <dbReference type="Pfam" id="PF01571"/>
    </source>
</evidence>
<dbReference type="Pfam" id="PF17806">
    <property type="entry name" value="SO_alpha_A3"/>
    <property type="match status" value="1"/>
</dbReference>
<reference evidence="6 7" key="1">
    <citation type="submission" date="2017-03" db="EMBL/GenBank/DDBJ databases">
        <authorList>
            <person name="Afonso C.L."/>
            <person name="Miller P.J."/>
            <person name="Scott M.A."/>
            <person name="Spackman E."/>
            <person name="Goraichik I."/>
            <person name="Dimitrov K.M."/>
            <person name="Suarez D.L."/>
            <person name="Swayne D.E."/>
        </authorList>
    </citation>
    <scope>NUCLEOTIDE SEQUENCE [LARGE SCALE GENOMIC DNA]</scope>
    <source>
        <strain evidence="6 7">CECT 7745</strain>
    </source>
</reference>
<dbReference type="InterPro" id="IPR027266">
    <property type="entry name" value="TrmE/GcvT-like"/>
</dbReference>
<protein>
    <submittedName>
        <fullName evidence="6">Aminomethyltransferase</fullName>
        <ecNumber evidence="6">2.1.2.10</ecNumber>
    </submittedName>
</protein>
<dbReference type="EMBL" id="FWXB01000013">
    <property type="protein sequence ID" value="SMC13350.1"/>
    <property type="molecule type" value="Genomic_DNA"/>
</dbReference>
<feature type="domain" description="GCVT N-terminal" evidence="3">
    <location>
        <begin position="598"/>
        <end position="870"/>
    </location>
</feature>
<evidence type="ECO:0000256" key="1">
    <source>
        <dbReference type="ARBA" id="ARBA00008609"/>
    </source>
</evidence>
<accession>A0A1X7BV31</accession>
<dbReference type="PANTHER" id="PTHR43757:SF2">
    <property type="entry name" value="AMINOMETHYLTRANSFERASE, MITOCHONDRIAL"/>
    <property type="match status" value="1"/>
</dbReference>
<dbReference type="InterPro" id="IPR041117">
    <property type="entry name" value="SoxA_A3"/>
</dbReference>
<dbReference type="NCBIfam" id="TIGR01372">
    <property type="entry name" value="soxA"/>
    <property type="match status" value="1"/>
</dbReference>
<dbReference type="InterPro" id="IPR006277">
    <property type="entry name" value="Sarcosine_oxidase_asu"/>
</dbReference>
<dbReference type="GO" id="GO:0008115">
    <property type="term" value="F:sarcosine oxidase activity"/>
    <property type="evidence" value="ECO:0007669"/>
    <property type="project" value="InterPro"/>
</dbReference>
<dbReference type="SUPFAM" id="SSF51905">
    <property type="entry name" value="FAD/NAD(P)-binding domain"/>
    <property type="match status" value="1"/>
</dbReference>
<dbReference type="GO" id="GO:0046653">
    <property type="term" value="P:tetrahydrofolate metabolic process"/>
    <property type="evidence" value="ECO:0007669"/>
    <property type="project" value="InterPro"/>
</dbReference>
<dbReference type="PRINTS" id="PR00368">
    <property type="entry name" value="FADPNR"/>
</dbReference>
<keyword evidence="6" id="KW-0489">Methyltransferase</keyword>
<evidence type="ECO:0000259" key="5">
    <source>
        <dbReference type="Pfam" id="PF17806"/>
    </source>
</evidence>
<keyword evidence="7" id="KW-1185">Reference proteome</keyword>
<dbReference type="GO" id="GO:0032259">
    <property type="term" value="P:methylation"/>
    <property type="evidence" value="ECO:0007669"/>
    <property type="project" value="UniProtKB-KW"/>
</dbReference>
<dbReference type="Pfam" id="PF13510">
    <property type="entry name" value="Fer2_4"/>
    <property type="match status" value="1"/>
</dbReference>
<dbReference type="Pfam" id="PF01571">
    <property type="entry name" value="GCV_T"/>
    <property type="match status" value="1"/>
</dbReference>
<evidence type="ECO:0000256" key="2">
    <source>
        <dbReference type="ARBA" id="ARBA00023002"/>
    </source>
</evidence>
<dbReference type="PRINTS" id="PR00411">
    <property type="entry name" value="PNDRDTASEI"/>
</dbReference>
<dbReference type="Gene3D" id="3.30.1360.120">
    <property type="entry name" value="Probable tRNA modification gtpase trme, domain 1"/>
    <property type="match status" value="1"/>
</dbReference>
<dbReference type="Gene3D" id="3.50.50.60">
    <property type="entry name" value="FAD/NAD(P)-binding domain"/>
    <property type="match status" value="1"/>
</dbReference>
<dbReference type="InterPro" id="IPR029043">
    <property type="entry name" value="GcvT/YgfZ_C"/>
</dbReference>
<dbReference type="Pfam" id="PF12831">
    <property type="entry name" value="FAD_oxidored"/>
    <property type="match status" value="1"/>
</dbReference>
<name>A0A1X7BV31_9RHOB</name>
<dbReference type="SUPFAM" id="SSF101790">
    <property type="entry name" value="Aminomethyltransferase beta-barrel domain"/>
    <property type="match status" value="1"/>
</dbReference>
<dbReference type="GO" id="GO:0008168">
    <property type="term" value="F:methyltransferase activity"/>
    <property type="evidence" value="ECO:0007669"/>
    <property type="project" value="UniProtKB-KW"/>
</dbReference>
<dbReference type="SUPFAM" id="SSF103025">
    <property type="entry name" value="Folate-binding domain"/>
    <property type="match status" value="1"/>
</dbReference>
<dbReference type="InterPro" id="IPR036188">
    <property type="entry name" value="FAD/NAD-bd_sf"/>
</dbReference>
<dbReference type="Gene3D" id="3.10.20.440">
    <property type="entry name" value="2Fe-2S iron-sulphur cluster binding domain, sarcosine oxidase, alpha subunit, N-terminal domain"/>
    <property type="match status" value="1"/>
</dbReference>
<evidence type="ECO:0000313" key="7">
    <source>
        <dbReference type="Proteomes" id="UP000193224"/>
    </source>
</evidence>
<dbReference type="InterPro" id="IPR013977">
    <property type="entry name" value="GcvT_C"/>
</dbReference>
<dbReference type="InterPro" id="IPR042204">
    <property type="entry name" value="2Fe-2S-bd_N"/>
</dbReference>
<feature type="domain" description="Aminomethyltransferase C-terminal" evidence="4">
    <location>
        <begin position="890"/>
        <end position="975"/>
    </location>
</feature>
<feature type="domain" description="SoxA A3" evidence="5">
    <location>
        <begin position="499"/>
        <end position="584"/>
    </location>
</feature>
<dbReference type="Pfam" id="PF08669">
    <property type="entry name" value="GCV_T_C"/>
    <property type="match status" value="1"/>
</dbReference>
<dbReference type="InterPro" id="IPR006222">
    <property type="entry name" value="GCVT_N"/>
</dbReference>
<comment type="similarity">
    <text evidence="1">Belongs to the GcvT family.</text>
</comment>
<dbReference type="AlphaFoldDB" id="A0A1X7BV31"/>
<gene>
    <name evidence="6" type="primary">gcvT_6</name>
    <name evidence="6" type="ORF">ROA7745_03196</name>
</gene>
<evidence type="ECO:0000313" key="6">
    <source>
        <dbReference type="EMBL" id="SMC13350.1"/>
    </source>
</evidence>
<dbReference type="EC" id="2.1.2.10" evidence="6"/>